<evidence type="ECO:0000256" key="7">
    <source>
        <dbReference type="ARBA" id="ARBA00038291"/>
    </source>
</evidence>
<comment type="subcellular location">
    <subcellularLocation>
        <location evidence="1">Cytoplasm</location>
    </subcellularLocation>
</comment>
<feature type="domain" description="PAZ" evidence="9">
    <location>
        <begin position="316"/>
        <end position="428"/>
    </location>
</feature>
<dbReference type="SMART" id="SM00950">
    <property type="entry name" value="Piwi"/>
    <property type="match status" value="1"/>
</dbReference>
<dbReference type="FunCoup" id="A0A2J7QHJ0">
    <property type="interactions" value="56"/>
</dbReference>
<dbReference type="GO" id="GO:0003723">
    <property type="term" value="F:RNA binding"/>
    <property type="evidence" value="ECO:0007669"/>
    <property type="project" value="UniProtKB-KW"/>
</dbReference>
<dbReference type="CDD" id="cd04658">
    <property type="entry name" value="Piwi_piwi-like_Euk"/>
    <property type="match status" value="1"/>
</dbReference>
<dbReference type="InterPro" id="IPR036397">
    <property type="entry name" value="RNaseH_sf"/>
</dbReference>
<gene>
    <name evidence="11" type="primary">AGO3_1</name>
    <name evidence="11" type="ORF">B7P43_G12274</name>
</gene>
<dbReference type="AlphaFoldDB" id="A0A2J7QHJ0"/>
<evidence type="ECO:0000256" key="3">
    <source>
        <dbReference type="ARBA" id="ARBA00022490"/>
    </source>
</evidence>
<dbReference type="Gene3D" id="2.170.260.10">
    <property type="entry name" value="paz domain"/>
    <property type="match status" value="1"/>
</dbReference>
<dbReference type="InterPro" id="IPR003100">
    <property type="entry name" value="PAZ_dom"/>
</dbReference>
<dbReference type="Pfam" id="PF23278">
    <property type="entry name" value="Piwi_N"/>
    <property type="match status" value="1"/>
</dbReference>
<dbReference type="InterPro" id="IPR012337">
    <property type="entry name" value="RNaseH-like_sf"/>
</dbReference>
<dbReference type="STRING" id="105785.A0A2J7QHJ0"/>
<dbReference type="FunFam" id="3.30.420.10:FF:000014">
    <property type="entry name" value="Piwi-like RNA-mediated gene silencing 1"/>
    <property type="match status" value="1"/>
</dbReference>
<dbReference type="InterPro" id="IPR003165">
    <property type="entry name" value="Piwi"/>
</dbReference>
<dbReference type="PROSITE" id="PS50822">
    <property type="entry name" value="PIWI"/>
    <property type="match status" value="1"/>
</dbReference>
<dbReference type="Proteomes" id="UP000235965">
    <property type="component" value="Unassembled WGS sequence"/>
</dbReference>
<evidence type="ECO:0000259" key="10">
    <source>
        <dbReference type="PROSITE" id="PS50822"/>
    </source>
</evidence>
<name>A0A2J7QHJ0_9NEOP</name>
<keyword evidence="6" id="KW-0943">RNA-mediated gene silencing</keyword>
<dbReference type="SUPFAM" id="SSF53098">
    <property type="entry name" value="Ribonuclease H-like"/>
    <property type="match status" value="1"/>
</dbReference>
<feature type="region of interest" description="Disordered" evidence="8">
    <location>
        <begin position="1"/>
        <end position="57"/>
    </location>
</feature>
<comment type="similarity">
    <text evidence="7">Belongs to the argonaute family. Piwi subfamily.</text>
</comment>
<dbReference type="OrthoDB" id="445936at2759"/>
<keyword evidence="12" id="KW-1185">Reference proteome</keyword>
<reference evidence="11 12" key="1">
    <citation type="submission" date="2017-12" db="EMBL/GenBank/DDBJ databases">
        <title>Hemimetabolous genomes reveal molecular basis of termite eusociality.</title>
        <authorList>
            <person name="Harrison M.C."/>
            <person name="Jongepier E."/>
            <person name="Robertson H.M."/>
            <person name="Arning N."/>
            <person name="Bitard-Feildel T."/>
            <person name="Chao H."/>
            <person name="Childers C.P."/>
            <person name="Dinh H."/>
            <person name="Doddapaneni H."/>
            <person name="Dugan S."/>
            <person name="Gowin J."/>
            <person name="Greiner C."/>
            <person name="Han Y."/>
            <person name="Hu H."/>
            <person name="Hughes D.S.T."/>
            <person name="Huylmans A.-K."/>
            <person name="Kemena C."/>
            <person name="Kremer L.P.M."/>
            <person name="Lee S.L."/>
            <person name="Lopez-Ezquerra A."/>
            <person name="Mallet L."/>
            <person name="Monroy-Kuhn J.M."/>
            <person name="Moser A."/>
            <person name="Murali S.C."/>
            <person name="Muzny D.M."/>
            <person name="Otani S."/>
            <person name="Piulachs M.-D."/>
            <person name="Poelchau M."/>
            <person name="Qu J."/>
            <person name="Schaub F."/>
            <person name="Wada-Katsumata A."/>
            <person name="Worley K.C."/>
            <person name="Xie Q."/>
            <person name="Ylla G."/>
            <person name="Poulsen M."/>
            <person name="Gibbs R.A."/>
            <person name="Schal C."/>
            <person name="Richards S."/>
            <person name="Belles X."/>
            <person name="Korb J."/>
            <person name="Bornberg-Bauer E."/>
        </authorList>
    </citation>
    <scope>NUCLEOTIDE SEQUENCE [LARGE SCALE GENOMIC DNA]</scope>
    <source>
        <tissue evidence="11">Whole body</tissue>
    </source>
</reference>
<dbReference type="PROSITE" id="PS50821">
    <property type="entry name" value="PAZ"/>
    <property type="match status" value="1"/>
</dbReference>
<dbReference type="GO" id="GO:0140965">
    <property type="term" value="P:secondary piRNA processing"/>
    <property type="evidence" value="ECO:0007669"/>
    <property type="project" value="UniProtKB-ARBA"/>
</dbReference>
<dbReference type="SUPFAM" id="SSF101690">
    <property type="entry name" value="PAZ domain"/>
    <property type="match status" value="1"/>
</dbReference>
<keyword evidence="4" id="KW-0221">Differentiation</keyword>
<sequence>MAGRGGRGAILEALLAHQRTPGVQNDSQGDESPPESSAMIVAEPPSAVSSGRGRGRANILASLRSQNKVPLPVPPLQEAGKEEEFPRHLGRGRALLNFVGSGSVPAVKPPSPVPSTKAPPKSVERAAVKMAKMSLQEKPPVHKTGSSGKQIPVTVNYIRLRVEPGKGVYEYEVRFEPELDSRGIQNKLLNEHRKELGETKTFDGVTLYLPVQLQQEVTRYVSSHPVDASPVTISIIFKRKRQMRECIHLYNVLFRKIMIVLDMARIGRQHFNPRNAHPIPQHKLEVWPGYVTAVDEYEDGIQLCCDCSHRVLRTQTVHELMEEILCQNPNNYQHVVHKTIIGASVLTRYNNRTYRIDDIDWNKSPNSTFATHTGETISFKSYYKKHYDIDIHDLEQPLLLNRMKSKIRGQGEVEQMVCLVPELCYLTGLTDEMKNDFRVMKNIAMYTRITPNQRQAALKKFISNIEENKKAQDLLAGWGLKMDSSTLDLMARVLDPEVVIFGNNTVQKVTLHADWGGAMSHNKVLTAVDLRTWMIIHAPRDARFANEFAGMMQKVGPQMGISVSDARIARLHDDRTDSYLRMLRENINPVLQVVVIIFPTCRDDRYAAVKKLCCAEMPIASQVINSRTLSKPDRLRSVVQKIALQMNCKLGGTLWAVKIPMNNCMVCGIDAYHDSSKRGASVAGFVASLNQTLTRWFSKVCFQGPGQELVDGLKTCLISSLKFYYDVNHKFPDRIVIYRDGVGDGQLQVSADYEVPQFVDCFQHIAPDYHPKLTVVICQKRINTRIFSALNAEVSQKGYENAPPGTIVDHTVTRRNWYDFFLVSQRVQQGTVTPTHYVVIYDSCNMKTDHVQWLTYKLCHLYYNWPGTIRVPAPCQYAHKLAQLVGQSIHSAPSERLSDRLYFL</sequence>
<dbReference type="EMBL" id="NEVH01013973">
    <property type="protein sequence ID" value="PNF28067.1"/>
    <property type="molecule type" value="Genomic_DNA"/>
</dbReference>
<evidence type="ECO:0000256" key="4">
    <source>
        <dbReference type="ARBA" id="ARBA00022782"/>
    </source>
</evidence>
<dbReference type="Gene3D" id="3.40.50.2300">
    <property type="match status" value="1"/>
</dbReference>
<dbReference type="Pfam" id="PF02171">
    <property type="entry name" value="Piwi"/>
    <property type="match status" value="1"/>
</dbReference>
<dbReference type="Gene3D" id="3.30.420.10">
    <property type="entry name" value="Ribonuclease H-like superfamily/Ribonuclease H"/>
    <property type="match status" value="1"/>
</dbReference>
<proteinExistence type="inferred from homology"/>
<evidence type="ECO:0000313" key="11">
    <source>
        <dbReference type="EMBL" id="PNF28067.1"/>
    </source>
</evidence>
<feature type="domain" description="Piwi" evidence="10">
    <location>
        <begin position="593"/>
        <end position="890"/>
    </location>
</feature>
<comment type="caution">
    <text evidence="11">The sequence shown here is derived from an EMBL/GenBank/DDBJ whole genome shotgun (WGS) entry which is preliminary data.</text>
</comment>
<organism evidence="11 12">
    <name type="scientific">Cryptotermes secundus</name>
    <dbReference type="NCBI Taxonomy" id="105785"/>
    <lineage>
        <taxon>Eukaryota</taxon>
        <taxon>Metazoa</taxon>
        <taxon>Ecdysozoa</taxon>
        <taxon>Arthropoda</taxon>
        <taxon>Hexapoda</taxon>
        <taxon>Insecta</taxon>
        <taxon>Pterygota</taxon>
        <taxon>Neoptera</taxon>
        <taxon>Polyneoptera</taxon>
        <taxon>Dictyoptera</taxon>
        <taxon>Blattodea</taxon>
        <taxon>Blattoidea</taxon>
        <taxon>Termitoidae</taxon>
        <taxon>Kalotermitidae</taxon>
        <taxon>Cryptotermitinae</taxon>
        <taxon>Cryptotermes</taxon>
    </lineage>
</organism>
<dbReference type="GO" id="GO:0030154">
    <property type="term" value="P:cell differentiation"/>
    <property type="evidence" value="ECO:0007669"/>
    <property type="project" value="UniProtKB-KW"/>
</dbReference>
<evidence type="ECO:0000256" key="2">
    <source>
        <dbReference type="ARBA" id="ARBA00022473"/>
    </source>
</evidence>
<dbReference type="InterPro" id="IPR036085">
    <property type="entry name" value="PAZ_dom_sf"/>
</dbReference>
<keyword evidence="3" id="KW-0963">Cytoplasm</keyword>
<dbReference type="Pfam" id="PF02170">
    <property type="entry name" value="PAZ"/>
    <property type="match status" value="1"/>
</dbReference>
<evidence type="ECO:0000259" key="9">
    <source>
        <dbReference type="PROSITE" id="PS50821"/>
    </source>
</evidence>
<evidence type="ECO:0000256" key="5">
    <source>
        <dbReference type="ARBA" id="ARBA00022884"/>
    </source>
</evidence>
<dbReference type="FunFam" id="2.170.260.10:FF:000003">
    <property type="entry name" value="Piwi-like RNA-mediated gene silencing 2"/>
    <property type="match status" value="1"/>
</dbReference>
<evidence type="ECO:0000256" key="8">
    <source>
        <dbReference type="SAM" id="MobiDB-lite"/>
    </source>
</evidence>
<evidence type="ECO:0000256" key="6">
    <source>
        <dbReference type="ARBA" id="ARBA00023158"/>
    </source>
</evidence>
<protein>
    <submittedName>
        <fullName evidence="11">Piwi-like protein Ago3</fullName>
    </submittedName>
</protein>
<dbReference type="InParanoid" id="A0A2J7QHJ0"/>
<dbReference type="CDD" id="cd02845">
    <property type="entry name" value="PAZ_piwi_like"/>
    <property type="match status" value="1"/>
</dbReference>
<evidence type="ECO:0000313" key="12">
    <source>
        <dbReference type="Proteomes" id="UP000235965"/>
    </source>
</evidence>
<dbReference type="PANTHER" id="PTHR22891">
    <property type="entry name" value="EUKARYOTIC TRANSLATION INITIATION FACTOR 2C"/>
    <property type="match status" value="1"/>
</dbReference>
<keyword evidence="5" id="KW-0694">RNA-binding</keyword>
<keyword evidence="2" id="KW-0217">Developmental protein</keyword>
<evidence type="ECO:0000256" key="1">
    <source>
        <dbReference type="ARBA" id="ARBA00004496"/>
    </source>
</evidence>
<dbReference type="GO" id="GO:0005737">
    <property type="term" value="C:cytoplasm"/>
    <property type="evidence" value="ECO:0007669"/>
    <property type="project" value="UniProtKB-SubCell"/>
</dbReference>
<accession>A0A2J7QHJ0</accession>
<dbReference type="SMART" id="SM00949">
    <property type="entry name" value="PAZ"/>
    <property type="match status" value="1"/>
</dbReference>